<proteinExistence type="predicted"/>
<keyword evidence="1" id="KW-0812">Transmembrane</keyword>
<evidence type="ECO:0000256" key="1">
    <source>
        <dbReference type="SAM" id="Phobius"/>
    </source>
</evidence>
<dbReference type="EMBL" id="BSFN01000023">
    <property type="protein sequence ID" value="GLK91611.1"/>
    <property type="molecule type" value="Genomic_DNA"/>
</dbReference>
<feature type="transmembrane region" description="Helical" evidence="1">
    <location>
        <begin position="21"/>
        <end position="39"/>
    </location>
</feature>
<protein>
    <recommendedName>
        <fullName evidence="4">Thiamine pyrophosphate-binding protein</fullName>
    </recommendedName>
</protein>
<evidence type="ECO:0000313" key="3">
    <source>
        <dbReference type="Proteomes" id="UP001143328"/>
    </source>
</evidence>
<sequence>MSKAIAAPQTTAQRLWHRYRFHLNIAMLAIPLGFMPAYFENAAMFRGTLGLGEREIGEFTVGPWSARVAEWHVGDPEAEGKAGNMKEFAVALCEACLPKVKAAYLRIGKPRNLRTAGALLSGSPYRLMAEVVVPQNTTAASDLWLTVEGWDGSVHHTAIPLANASPSLISWLERQPGARP</sequence>
<keyword evidence="1" id="KW-0472">Membrane</keyword>
<keyword evidence="1" id="KW-1133">Transmembrane helix</keyword>
<comment type="caution">
    <text evidence="2">The sequence shown here is derived from an EMBL/GenBank/DDBJ whole genome shotgun (WGS) entry which is preliminary data.</text>
</comment>
<accession>A0A9W6KB67</accession>
<reference evidence="2" key="1">
    <citation type="journal article" date="2014" name="Int. J. Syst. Evol. Microbiol.">
        <title>Complete genome sequence of Corynebacterium casei LMG S-19264T (=DSM 44701T), isolated from a smear-ripened cheese.</title>
        <authorList>
            <consortium name="US DOE Joint Genome Institute (JGI-PGF)"/>
            <person name="Walter F."/>
            <person name="Albersmeier A."/>
            <person name="Kalinowski J."/>
            <person name="Ruckert C."/>
        </authorList>
    </citation>
    <scope>NUCLEOTIDE SEQUENCE</scope>
    <source>
        <strain evidence="2">VKM B-2935</strain>
    </source>
</reference>
<organism evidence="2 3">
    <name type="scientific">Pseudomonas turukhanskensis</name>
    <dbReference type="NCBI Taxonomy" id="1806536"/>
    <lineage>
        <taxon>Bacteria</taxon>
        <taxon>Pseudomonadati</taxon>
        <taxon>Pseudomonadota</taxon>
        <taxon>Gammaproteobacteria</taxon>
        <taxon>Pseudomonadales</taxon>
        <taxon>Pseudomonadaceae</taxon>
        <taxon>Pseudomonas</taxon>
    </lineage>
</organism>
<evidence type="ECO:0008006" key="4">
    <source>
        <dbReference type="Google" id="ProtNLM"/>
    </source>
</evidence>
<dbReference type="RefSeq" id="WP_271197868.1">
    <property type="nucleotide sequence ID" value="NZ_BSFN01000023.1"/>
</dbReference>
<dbReference type="InterPro" id="IPR016922">
    <property type="entry name" value="UCP029505"/>
</dbReference>
<gene>
    <name evidence="2" type="ORF">GCM10017655_46750</name>
</gene>
<dbReference type="AlphaFoldDB" id="A0A9W6KB67"/>
<dbReference type="Proteomes" id="UP001143328">
    <property type="component" value="Unassembled WGS sequence"/>
</dbReference>
<name>A0A9W6KB67_9PSED</name>
<dbReference type="PIRSF" id="PIRSF029505">
    <property type="entry name" value="UCP029505"/>
    <property type="match status" value="1"/>
</dbReference>
<reference evidence="2" key="2">
    <citation type="submission" date="2023-01" db="EMBL/GenBank/DDBJ databases">
        <authorList>
            <person name="Sun Q."/>
            <person name="Evtushenko L."/>
        </authorList>
    </citation>
    <scope>NUCLEOTIDE SEQUENCE</scope>
    <source>
        <strain evidence="2">VKM B-2935</strain>
    </source>
</reference>
<evidence type="ECO:0000313" key="2">
    <source>
        <dbReference type="EMBL" id="GLK91611.1"/>
    </source>
</evidence>
<keyword evidence="3" id="KW-1185">Reference proteome</keyword>